<dbReference type="Proteomes" id="UP001596524">
    <property type="component" value="Unassembled WGS sequence"/>
</dbReference>
<protein>
    <submittedName>
        <fullName evidence="3">FxsA family protein</fullName>
    </submittedName>
</protein>
<accession>A0ABW2N0R5</accession>
<feature type="transmembrane region" description="Helical" evidence="2">
    <location>
        <begin position="20"/>
        <end position="37"/>
    </location>
</feature>
<keyword evidence="2" id="KW-1133">Transmembrane helix</keyword>
<proteinExistence type="predicted"/>
<keyword evidence="4" id="KW-1185">Reference proteome</keyword>
<organism evidence="3 4">
    <name type="scientific">Nocardioides astragali</name>
    <dbReference type="NCBI Taxonomy" id="1776736"/>
    <lineage>
        <taxon>Bacteria</taxon>
        <taxon>Bacillati</taxon>
        <taxon>Actinomycetota</taxon>
        <taxon>Actinomycetes</taxon>
        <taxon>Propionibacteriales</taxon>
        <taxon>Nocardioidaceae</taxon>
        <taxon>Nocardioides</taxon>
    </lineage>
</organism>
<name>A0ABW2N0R5_9ACTN</name>
<feature type="transmembrane region" description="Helical" evidence="2">
    <location>
        <begin position="92"/>
        <end position="117"/>
    </location>
</feature>
<evidence type="ECO:0000256" key="2">
    <source>
        <dbReference type="SAM" id="Phobius"/>
    </source>
</evidence>
<reference evidence="4" key="1">
    <citation type="journal article" date="2019" name="Int. J. Syst. Evol. Microbiol.">
        <title>The Global Catalogue of Microorganisms (GCM) 10K type strain sequencing project: providing services to taxonomists for standard genome sequencing and annotation.</title>
        <authorList>
            <consortium name="The Broad Institute Genomics Platform"/>
            <consortium name="The Broad Institute Genome Sequencing Center for Infectious Disease"/>
            <person name="Wu L."/>
            <person name="Ma J."/>
        </authorList>
    </citation>
    <scope>NUCLEOTIDE SEQUENCE [LARGE SCALE GENOMIC DNA]</scope>
    <source>
        <strain evidence="4">FCH27</strain>
    </source>
</reference>
<dbReference type="NCBIfam" id="NF008528">
    <property type="entry name" value="PRK11463.1-2"/>
    <property type="match status" value="1"/>
</dbReference>
<dbReference type="EMBL" id="JBHTCH010000004">
    <property type="protein sequence ID" value="MFC7359696.1"/>
    <property type="molecule type" value="Genomic_DNA"/>
</dbReference>
<feature type="region of interest" description="Disordered" evidence="1">
    <location>
        <begin position="149"/>
        <end position="177"/>
    </location>
</feature>
<evidence type="ECO:0000313" key="3">
    <source>
        <dbReference type="EMBL" id="MFC7359696.1"/>
    </source>
</evidence>
<feature type="transmembrane region" description="Helical" evidence="2">
    <location>
        <begin position="43"/>
        <end position="63"/>
    </location>
</feature>
<evidence type="ECO:0000256" key="1">
    <source>
        <dbReference type="SAM" id="MobiDB-lite"/>
    </source>
</evidence>
<dbReference type="PANTHER" id="PTHR35335">
    <property type="entry name" value="UPF0716 PROTEIN FXSA"/>
    <property type="match status" value="1"/>
</dbReference>
<sequence length="177" mass="18976">MTHPQARRSPAGRRRWLRPVLVAAFVLVPLAEIWAILQVGQLIGPWWTIVLLVLDSMLGAWLIRREGGRAWRALREALQGGRMPARELADGALILIGGTLMLSPGFVLDLAGLLLILPFTRPVARRLLTSVVERRLVVVPGAGLGGFPGPGPGGAFRDGRRPGPGAEGPVVRGDVVD</sequence>
<dbReference type="Pfam" id="PF04186">
    <property type="entry name" value="FxsA"/>
    <property type="match status" value="1"/>
</dbReference>
<evidence type="ECO:0000313" key="4">
    <source>
        <dbReference type="Proteomes" id="UP001596524"/>
    </source>
</evidence>
<dbReference type="RefSeq" id="WP_255889810.1">
    <property type="nucleotide sequence ID" value="NZ_JAFMZM010000002.1"/>
</dbReference>
<dbReference type="InterPro" id="IPR007313">
    <property type="entry name" value="FxsA"/>
</dbReference>
<keyword evidence="2" id="KW-0812">Transmembrane</keyword>
<dbReference type="PANTHER" id="PTHR35335:SF1">
    <property type="entry name" value="UPF0716 PROTEIN FXSA"/>
    <property type="match status" value="1"/>
</dbReference>
<gene>
    <name evidence="3" type="ORF">ACFQO6_05385</name>
</gene>
<comment type="caution">
    <text evidence="3">The sequence shown here is derived from an EMBL/GenBank/DDBJ whole genome shotgun (WGS) entry which is preliminary data.</text>
</comment>
<keyword evidence="2" id="KW-0472">Membrane</keyword>